<evidence type="ECO:0000256" key="1">
    <source>
        <dbReference type="SAM" id="SignalP"/>
    </source>
</evidence>
<dbReference type="RefSeq" id="WP_087713387.1">
    <property type="nucleotide sequence ID" value="NZ_CP021703.1"/>
</dbReference>
<evidence type="ECO:0000313" key="2">
    <source>
        <dbReference type="EMBL" id="PAB53073.1"/>
    </source>
</evidence>
<evidence type="ECO:0000313" key="5">
    <source>
        <dbReference type="Proteomes" id="UP000216448"/>
    </source>
</evidence>
<organism evidence="3 4">
    <name type="scientific">Lactobacillus johnsonii</name>
    <dbReference type="NCBI Taxonomy" id="33959"/>
    <lineage>
        <taxon>Bacteria</taxon>
        <taxon>Bacillati</taxon>
        <taxon>Bacillota</taxon>
        <taxon>Bacilli</taxon>
        <taxon>Lactobacillales</taxon>
        <taxon>Lactobacillaceae</taxon>
        <taxon>Lactobacillus</taxon>
    </lineage>
</organism>
<sequence length="74" mass="7520">MKLTRVITAVGVVGLGICALGLSATKASAAQVSRVEVKSVAGSWQNTILGPAQSYIGGGGGYSRGFDDGSWRHP</sequence>
<proteinExistence type="predicted"/>
<accession>A0A1Z1NA76</accession>
<dbReference type="AlphaFoldDB" id="A0A1Z1NA76"/>
<feature type="signal peptide" evidence="1">
    <location>
        <begin position="1"/>
        <end position="29"/>
    </location>
</feature>
<dbReference type="EMBL" id="NIBD01000030">
    <property type="protein sequence ID" value="PAB55044.1"/>
    <property type="molecule type" value="Genomic_DNA"/>
</dbReference>
<gene>
    <name evidence="2" type="ORF">A3P64_03300</name>
    <name evidence="3" type="ORF">A3Q24_06365</name>
</gene>
<feature type="chain" id="PRO_5011908745" evidence="1">
    <location>
        <begin position="30"/>
        <end position="74"/>
    </location>
</feature>
<dbReference type="Proteomes" id="UP000216448">
    <property type="component" value="Unassembled WGS sequence"/>
</dbReference>
<protein>
    <submittedName>
        <fullName evidence="3">Uncharacterized protein</fullName>
    </submittedName>
</protein>
<comment type="caution">
    <text evidence="3">The sequence shown here is derived from an EMBL/GenBank/DDBJ whole genome shotgun (WGS) entry which is preliminary data.</text>
</comment>
<evidence type="ECO:0000313" key="4">
    <source>
        <dbReference type="Proteomes" id="UP000216008"/>
    </source>
</evidence>
<name>A0A1Z1NA76_LACJH</name>
<reference evidence="4 5" key="1">
    <citation type="submission" date="2017-05" db="EMBL/GenBank/DDBJ databases">
        <title>Lactobacillus johnsonii from commercial turkeys.</title>
        <authorList>
            <person name="Johnson T.J."/>
            <person name="Youmans B."/>
        </authorList>
    </citation>
    <scope>NUCLEOTIDE SEQUENCE [LARGE SCALE GENOMIC DNA]</scope>
    <source>
        <strain evidence="3 4">UMNLJ114</strain>
        <strain evidence="2 5">UMNLJ54</strain>
    </source>
</reference>
<dbReference type="Proteomes" id="UP000216008">
    <property type="component" value="Unassembled WGS sequence"/>
</dbReference>
<keyword evidence="1" id="KW-0732">Signal</keyword>
<evidence type="ECO:0000313" key="3">
    <source>
        <dbReference type="EMBL" id="PAB55044.1"/>
    </source>
</evidence>
<dbReference type="EMBL" id="NIBB01000013">
    <property type="protein sequence ID" value="PAB53073.1"/>
    <property type="molecule type" value="Genomic_DNA"/>
</dbReference>